<keyword evidence="1" id="KW-0472">Membrane</keyword>
<evidence type="ECO:0000313" key="5">
    <source>
        <dbReference type="Proteomes" id="UP001155145"/>
    </source>
</evidence>
<dbReference type="EMBL" id="JAJFZT010000008">
    <property type="protein sequence ID" value="MCC3273520.1"/>
    <property type="molecule type" value="Genomic_DNA"/>
</dbReference>
<sequence>MTKQEALPLRIAFAVLALGALLLQLILIPQAGDSYAGRFPEAAYLAFPYTAAITVGFIGFEVALVAAWQLVSAVLTERSLDSRTVGWTNVMTASLAFMAAVFAGVCAHALSWTKFGGPAILFGFFVSLALLAGIFAVRHGLRDWLENASDEGSHQ</sequence>
<feature type="transmembrane region" description="Helical" evidence="1">
    <location>
        <begin position="87"/>
        <end position="110"/>
    </location>
</feature>
<dbReference type="Proteomes" id="UP001155145">
    <property type="component" value="Unassembled WGS sequence"/>
</dbReference>
<keyword evidence="1" id="KW-0812">Transmembrane</keyword>
<feature type="transmembrane region" description="Helical" evidence="1">
    <location>
        <begin position="7"/>
        <end position="27"/>
    </location>
</feature>
<dbReference type="AlphaFoldDB" id="A0A9X1S9C9"/>
<dbReference type="Proteomes" id="UP000829758">
    <property type="component" value="Chromosome"/>
</dbReference>
<evidence type="ECO:0000256" key="1">
    <source>
        <dbReference type="SAM" id="Phobius"/>
    </source>
</evidence>
<keyword evidence="1" id="KW-1133">Transmembrane helix</keyword>
<reference evidence="2" key="1">
    <citation type="submission" date="2021-10" db="EMBL/GenBank/DDBJ databases">
        <title>Novel species in genus Arthrobacter.</title>
        <authorList>
            <person name="Liu Y."/>
        </authorList>
    </citation>
    <scope>NUCLEOTIDE SEQUENCE</scope>
    <source>
        <strain evidence="2">Zg-Y462</strain>
        <strain evidence="4">zg-Y462</strain>
    </source>
</reference>
<dbReference type="EMBL" id="CP094984">
    <property type="protein sequence ID" value="UON92333.1"/>
    <property type="molecule type" value="Genomic_DNA"/>
</dbReference>
<name>A0A9X1S9C9_9MICC</name>
<gene>
    <name evidence="2" type="ORF">LJ755_12365</name>
    <name evidence="3" type="ORF">MUK71_01355</name>
</gene>
<protein>
    <submittedName>
        <fullName evidence="2">DUF2975 domain-containing protein</fullName>
    </submittedName>
</protein>
<evidence type="ECO:0000313" key="4">
    <source>
        <dbReference type="Proteomes" id="UP000829758"/>
    </source>
</evidence>
<keyword evidence="4" id="KW-1185">Reference proteome</keyword>
<accession>A0A9X1S9C9</accession>
<feature type="transmembrane region" description="Helical" evidence="1">
    <location>
        <begin position="47"/>
        <end position="75"/>
    </location>
</feature>
<proteinExistence type="predicted"/>
<evidence type="ECO:0000313" key="2">
    <source>
        <dbReference type="EMBL" id="MCC3273520.1"/>
    </source>
</evidence>
<dbReference type="Pfam" id="PF11188">
    <property type="entry name" value="DUF2975"/>
    <property type="match status" value="1"/>
</dbReference>
<feature type="transmembrane region" description="Helical" evidence="1">
    <location>
        <begin position="116"/>
        <end position="137"/>
    </location>
</feature>
<evidence type="ECO:0000313" key="3">
    <source>
        <dbReference type="EMBL" id="UON92333.1"/>
    </source>
</evidence>
<organism evidence="2 5">
    <name type="scientific">Arthrobacter zhangbolii</name>
    <dbReference type="NCBI Taxonomy" id="2886936"/>
    <lineage>
        <taxon>Bacteria</taxon>
        <taxon>Bacillati</taxon>
        <taxon>Actinomycetota</taxon>
        <taxon>Actinomycetes</taxon>
        <taxon>Micrococcales</taxon>
        <taxon>Micrococcaceae</taxon>
        <taxon>Arthrobacter</taxon>
    </lineage>
</organism>
<dbReference type="RefSeq" id="WP_227929274.1">
    <property type="nucleotide sequence ID" value="NZ_CP094984.1"/>
</dbReference>
<dbReference type="InterPro" id="IPR021354">
    <property type="entry name" value="DUF2975"/>
</dbReference>